<protein>
    <submittedName>
        <fullName evidence="4">Sulfotransferase</fullName>
    </submittedName>
</protein>
<dbReference type="InterPro" id="IPR027417">
    <property type="entry name" value="P-loop_NTPase"/>
</dbReference>
<evidence type="ECO:0000313" key="4">
    <source>
        <dbReference type="EMBL" id="GIF58124.1"/>
    </source>
</evidence>
<organism evidence="4 5">
    <name type="scientific">Asanoa iriomotensis</name>
    <dbReference type="NCBI Taxonomy" id="234613"/>
    <lineage>
        <taxon>Bacteria</taxon>
        <taxon>Bacillati</taxon>
        <taxon>Actinomycetota</taxon>
        <taxon>Actinomycetes</taxon>
        <taxon>Micromonosporales</taxon>
        <taxon>Micromonosporaceae</taxon>
        <taxon>Asanoa</taxon>
    </lineage>
</organism>
<dbReference type="Pfam" id="PF00685">
    <property type="entry name" value="Sulfotransfer_1"/>
    <property type="match status" value="1"/>
</dbReference>
<gene>
    <name evidence="4" type="ORF">Air01nite_42190</name>
</gene>
<name>A0ABQ4C5U8_9ACTN</name>
<dbReference type="PANTHER" id="PTHR11783">
    <property type="entry name" value="SULFOTRANSFERASE SULT"/>
    <property type="match status" value="1"/>
</dbReference>
<dbReference type="Proteomes" id="UP000624325">
    <property type="component" value="Unassembled WGS sequence"/>
</dbReference>
<dbReference type="Gene3D" id="3.40.50.300">
    <property type="entry name" value="P-loop containing nucleotide triphosphate hydrolases"/>
    <property type="match status" value="1"/>
</dbReference>
<evidence type="ECO:0000259" key="3">
    <source>
        <dbReference type="Pfam" id="PF00685"/>
    </source>
</evidence>
<reference evidence="4 5" key="1">
    <citation type="submission" date="2021-01" db="EMBL/GenBank/DDBJ databases">
        <title>Whole genome shotgun sequence of Asanoa iriomotensis NBRC 100142.</title>
        <authorList>
            <person name="Komaki H."/>
            <person name="Tamura T."/>
        </authorList>
    </citation>
    <scope>NUCLEOTIDE SEQUENCE [LARGE SCALE GENOMIC DNA]</scope>
    <source>
        <strain evidence="4 5">NBRC 100142</strain>
    </source>
</reference>
<accession>A0ABQ4C5U8</accession>
<evidence type="ECO:0000256" key="2">
    <source>
        <dbReference type="ARBA" id="ARBA00022679"/>
    </source>
</evidence>
<dbReference type="EMBL" id="BONC01000030">
    <property type="protein sequence ID" value="GIF58124.1"/>
    <property type="molecule type" value="Genomic_DNA"/>
</dbReference>
<evidence type="ECO:0000256" key="1">
    <source>
        <dbReference type="ARBA" id="ARBA00005771"/>
    </source>
</evidence>
<dbReference type="InterPro" id="IPR000863">
    <property type="entry name" value="Sulfotransferase_dom"/>
</dbReference>
<proteinExistence type="inferred from homology"/>
<comment type="caution">
    <text evidence="4">The sequence shown here is derived from an EMBL/GenBank/DDBJ whole genome shotgun (WGS) entry which is preliminary data.</text>
</comment>
<keyword evidence="5" id="KW-1185">Reference proteome</keyword>
<dbReference type="SUPFAM" id="SSF52540">
    <property type="entry name" value="P-loop containing nucleoside triphosphate hydrolases"/>
    <property type="match status" value="1"/>
</dbReference>
<sequence length="311" mass="35324">MDTPRRTRTYRSHHLDSERWDHVTLRSGDVVISTSMKAGTTWMQRIMSLLVFGAGPLPAPLAALSPWIDAAFLGDVDGVVASIEAQEHQRFLKSHLPFDALPYDPAVRYVYVGRDTRDVFMSAFNHYSAYTEFTYSLLDAAGGAAGPMPRCPATERELWPDWMTRSLFDWETDGWPFWSHHHHAATFWPHRNLPNLLMVHYADLLADLEAQMRRVAAFTHIEVAEDAWPELVAAARFDAMKQEAIRNEKSVKPLFFEGGARRFFYKGTNGRWRDVLTEEDLALYETAAAQLDPGLRAWLEADSPPTLDSGV</sequence>
<keyword evidence="2" id="KW-0808">Transferase</keyword>
<comment type="similarity">
    <text evidence="1">Belongs to the sulfotransferase 1 family.</text>
</comment>
<evidence type="ECO:0000313" key="5">
    <source>
        <dbReference type="Proteomes" id="UP000624325"/>
    </source>
</evidence>
<feature type="domain" description="Sulfotransferase" evidence="3">
    <location>
        <begin position="29"/>
        <end position="282"/>
    </location>
</feature>